<proteinExistence type="predicted"/>
<keyword evidence="3" id="KW-1003">Cell membrane</keyword>
<evidence type="ECO:0000259" key="11">
    <source>
        <dbReference type="PROSITE" id="PS50929"/>
    </source>
</evidence>
<accession>A0A7M1XJ66</accession>
<evidence type="ECO:0000256" key="3">
    <source>
        <dbReference type="ARBA" id="ARBA00022475"/>
    </source>
</evidence>
<sequence length="617" mass="69262">MIFGKYINEYYKKYWYLFVAVFSADIIVDLLQLLLPLIIGNIVSAMQNIGTLKPYSFSVLRPLLGFDGGFVLSASETIPFYQTDFFLTLIMIASIGLFIFLGRMGWRFFSAHIAANIERDLRNKMFAHIQTMSLSYYNQKKVGGLLSFFTYDLQTIKQCFTDGMIFITDLLVLGTTSFTLMSIMSWQMTLYTAIPLVAFIIFGGFIGKGEAKRYKISSDAFEDLSDFTEENLQGFSVVKAFLKEKARIKSFKALSRNAEEKSIDYLRFSSLIECGINIFLAITFFVLYLLAGNAILDNSLPFAGSVTDTGKLLTYVGYYDALIWPMIAGGMLIDLVSRGSGARRRIADILDAKQDIADETNPRHEELKGKVEFRNLTFTYPDGEIPVLKDISFVAQPGMSVGVIGRTGSGKSTLVSLLPKLFNLPRGMLFIDDCDIMDWQKKDLRENIGYVLQEGFLFSGSVKENIAFSEKDPGVVDYEKVRTSASFANIDKDIMEFVNQYDTIVGEKGATLSGGQRQRVSIARAIYKDPSMLILDDSLSAVDADTEKSILNNIKSREKKLTTFIIAHRISAIETCDLILVLDNGQLVGQGKHDELYHSCALYHDLCELQKLEKEVN</sequence>
<dbReference type="KEGG" id="trc:DYE49_00455"/>
<dbReference type="PROSITE" id="PS50893">
    <property type="entry name" value="ABC_TRANSPORTER_2"/>
    <property type="match status" value="1"/>
</dbReference>
<evidence type="ECO:0000256" key="1">
    <source>
        <dbReference type="ARBA" id="ARBA00004651"/>
    </source>
</evidence>
<keyword evidence="2" id="KW-0813">Transport</keyword>
<protein>
    <submittedName>
        <fullName evidence="12">ABC transporter ATP-binding protein</fullName>
    </submittedName>
</protein>
<dbReference type="Proteomes" id="UP000593591">
    <property type="component" value="Chromosome"/>
</dbReference>
<keyword evidence="8 9" id="KW-0472">Membrane</keyword>
<name>A0A7M1XJ66_9SPIR</name>
<evidence type="ECO:0000256" key="7">
    <source>
        <dbReference type="ARBA" id="ARBA00022989"/>
    </source>
</evidence>
<evidence type="ECO:0000259" key="10">
    <source>
        <dbReference type="PROSITE" id="PS50893"/>
    </source>
</evidence>
<evidence type="ECO:0000256" key="9">
    <source>
        <dbReference type="SAM" id="Phobius"/>
    </source>
</evidence>
<evidence type="ECO:0000256" key="2">
    <source>
        <dbReference type="ARBA" id="ARBA00022448"/>
    </source>
</evidence>
<evidence type="ECO:0000256" key="5">
    <source>
        <dbReference type="ARBA" id="ARBA00022741"/>
    </source>
</evidence>
<dbReference type="Pfam" id="PF00005">
    <property type="entry name" value="ABC_tran"/>
    <property type="match status" value="1"/>
</dbReference>
<dbReference type="SUPFAM" id="SSF52540">
    <property type="entry name" value="P-loop containing nucleoside triphosphate hydrolases"/>
    <property type="match status" value="1"/>
</dbReference>
<dbReference type="GO" id="GO:0005886">
    <property type="term" value="C:plasma membrane"/>
    <property type="evidence" value="ECO:0007669"/>
    <property type="project" value="UniProtKB-SubCell"/>
</dbReference>
<dbReference type="InterPro" id="IPR003593">
    <property type="entry name" value="AAA+_ATPase"/>
</dbReference>
<dbReference type="GO" id="GO:0015421">
    <property type="term" value="F:ABC-type oligopeptide transporter activity"/>
    <property type="evidence" value="ECO:0007669"/>
    <property type="project" value="TreeGrafter"/>
</dbReference>
<feature type="transmembrane region" description="Helical" evidence="9">
    <location>
        <begin position="190"/>
        <end position="207"/>
    </location>
</feature>
<keyword evidence="7 9" id="KW-1133">Transmembrane helix</keyword>
<feature type="transmembrane region" description="Helical" evidence="9">
    <location>
        <begin position="276"/>
        <end position="296"/>
    </location>
</feature>
<dbReference type="InterPro" id="IPR017871">
    <property type="entry name" value="ABC_transporter-like_CS"/>
</dbReference>
<dbReference type="InterPro" id="IPR036640">
    <property type="entry name" value="ABC1_TM_sf"/>
</dbReference>
<dbReference type="Gene3D" id="3.40.50.300">
    <property type="entry name" value="P-loop containing nucleotide triphosphate hydrolases"/>
    <property type="match status" value="1"/>
</dbReference>
<feature type="transmembrane region" description="Helical" evidence="9">
    <location>
        <begin position="164"/>
        <end position="184"/>
    </location>
</feature>
<evidence type="ECO:0000256" key="6">
    <source>
        <dbReference type="ARBA" id="ARBA00022840"/>
    </source>
</evidence>
<keyword evidence="6 12" id="KW-0067">ATP-binding</keyword>
<organism evidence="12 13">
    <name type="scientific">Treponema rectale</name>
    <dbReference type="NCBI Taxonomy" id="744512"/>
    <lineage>
        <taxon>Bacteria</taxon>
        <taxon>Pseudomonadati</taxon>
        <taxon>Spirochaetota</taxon>
        <taxon>Spirochaetia</taxon>
        <taxon>Spirochaetales</taxon>
        <taxon>Treponemataceae</taxon>
        <taxon>Treponema</taxon>
    </lineage>
</organism>
<dbReference type="Pfam" id="PF00664">
    <property type="entry name" value="ABC_membrane"/>
    <property type="match status" value="1"/>
</dbReference>
<evidence type="ECO:0000256" key="4">
    <source>
        <dbReference type="ARBA" id="ARBA00022692"/>
    </source>
</evidence>
<feature type="transmembrane region" description="Helical" evidence="9">
    <location>
        <begin position="316"/>
        <end position="336"/>
    </location>
</feature>
<feature type="domain" description="ABC transmembrane type-1" evidence="11">
    <location>
        <begin position="26"/>
        <end position="338"/>
    </location>
</feature>
<comment type="subcellular location">
    <subcellularLocation>
        <location evidence="1">Cell membrane</location>
        <topology evidence="1">Multi-pass membrane protein</topology>
    </subcellularLocation>
</comment>
<evidence type="ECO:0000313" key="12">
    <source>
        <dbReference type="EMBL" id="QOS39005.1"/>
    </source>
</evidence>
<dbReference type="PROSITE" id="PS50929">
    <property type="entry name" value="ABC_TM1F"/>
    <property type="match status" value="1"/>
</dbReference>
<evidence type="ECO:0000256" key="8">
    <source>
        <dbReference type="ARBA" id="ARBA00023136"/>
    </source>
</evidence>
<evidence type="ECO:0000313" key="13">
    <source>
        <dbReference type="Proteomes" id="UP000593591"/>
    </source>
</evidence>
<dbReference type="FunFam" id="3.40.50.300:FF:000221">
    <property type="entry name" value="Multidrug ABC transporter ATP-binding protein"/>
    <property type="match status" value="1"/>
</dbReference>
<feature type="domain" description="ABC transporter" evidence="10">
    <location>
        <begin position="371"/>
        <end position="609"/>
    </location>
</feature>
<reference evidence="12 13" key="1">
    <citation type="submission" date="2018-08" db="EMBL/GenBank/DDBJ databases">
        <title>The first complete genome of Treponema rectale (CHPAT), a commensal spirochete of the bovine rectum.</title>
        <authorList>
            <person name="Staton G.J."/>
            <person name="Clegg S.R."/>
            <person name="Carter S.D."/>
            <person name="Radford A.D."/>
            <person name="Darby A."/>
            <person name="Hall N."/>
            <person name="Birtles R.J."/>
            <person name="Evans N.J."/>
        </authorList>
    </citation>
    <scope>NUCLEOTIDE SEQUENCE [LARGE SCALE GENOMIC DNA]</scope>
    <source>
        <strain evidence="12 13">CHPA</strain>
    </source>
</reference>
<gene>
    <name evidence="12" type="ORF">DYE49_00455</name>
</gene>
<dbReference type="InterPro" id="IPR011527">
    <property type="entry name" value="ABC1_TM_dom"/>
</dbReference>
<dbReference type="PANTHER" id="PTHR43394">
    <property type="entry name" value="ATP-DEPENDENT PERMEASE MDL1, MITOCHONDRIAL"/>
    <property type="match status" value="1"/>
</dbReference>
<dbReference type="InterPro" id="IPR039421">
    <property type="entry name" value="Type_1_exporter"/>
</dbReference>
<dbReference type="InterPro" id="IPR003439">
    <property type="entry name" value="ABC_transporter-like_ATP-bd"/>
</dbReference>
<dbReference type="PANTHER" id="PTHR43394:SF1">
    <property type="entry name" value="ATP-BINDING CASSETTE SUB-FAMILY B MEMBER 10, MITOCHONDRIAL"/>
    <property type="match status" value="1"/>
</dbReference>
<dbReference type="SMART" id="SM00382">
    <property type="entry name" value="AAA"/>
    <property type="match status" value="1"/>
</dbReference>
<feature type="transmembrane region" description="Helical" evidence="9">
    <location>
        <begin position="80"/>
        <end position="101"/>
    </location>
</feature>
<dbReference type="Gene3D" id="1.20.1560.10">
    <property type="entry name" value="ABC transporter type 1, transmembrane domain"/>
    <property type="match status" value="1"/>
</dbReference>
<dbReference type="InterPro" id="IPR027417">
    <property type="entry name" value="P-loop_NTPase"/>
</dbReference>
<keyword evidence="4 9" id="KW-0812">Transmembrane</keyword>
<keyword evidence="5" id="KW-0547">Nucleotide-binding</keyword>
<dbReference type="SUPFAM" id="SSF90123">
    <property type="entry name" value="ABC transporter transmembrane region"/>
    <property type="match status" value="1"/>
</dbReference>
<dbReference type="GO" id="GO:0016887">
    <property type="term" value="F:ATP hydrolysis activity"/>
    <property type="evidence" value="ECO:0007669"/>
    <property type="project" value="InterPro"/>
</dbReference>
<dbReference type="AlphaFoldDB" id="A0A7M1XJ66"/>
<feature type="transmembrane region" description="Helical" evidence="9">
    <location>
        <begin position="14"/>
        <end position="43"/>
    </location>
</feature>
<dbReference type="GO" id="GO:0005524">
    <property type="term" value="F:ATP binding"/>
    <property type="evidence" value="ECO:0007669"/>
    <property type="project" value="UniProtKB-KW"/>
</dbReference>
<dbReference type="PROSITE" id="PS00211">
    <property type="entry name" value="ABC_TRANSPORTER_1"/>
    <property type="match status" value="1"/>
</dbReference>
<dbReference type="EMBL" id="CP031517">
    <property type="protein sequence ID" value="QOS39005.1"/>
    <property type="molecule type" value="Genomic_DNA"/>
</dbReference>